<evidence type="ECO:0000313" key="10">
    <source>
        <dbReference type="EMBL" id="KAJ3705918.1"/>
    </source>
</evidence>
<evidence type="ECO:0000256" key="6">
    <source>
        <dbReference type="ARBA" id="ARBA00023136"/>
    </source>
</evidence>
<keyword evidence="8" id="KW-0968">Cytoplasmic vesicle</keyword>
<dbReference type="GO" id="GO:0030136">
    <property type="term" value="C:clathrin-coated vesicle"/>
    <property type="evidence" value="ECO:0007669"/>
    <property type="project" value="UniProtKB-SubCell"/>
</dbReference>
<dbReference type="GO" id="GO:0005794">
    <property type="term" value="C:Golgi apparatus"/>
    <property type="evidence" value="ECO:0007669"/>
    <property type="project" value="UniProtKB-SubCell"/>
</dbReference>
<evidence type="ECO:0000313" key="11">
    <source>
        <dbReference type="Proteomes" id="UP001210211"/>
    </source>
</evidence>
<keyword evidence="4" id="KW-0254">Endocytosis</keyword>
<evidence type="ECO:0000256" key="3">
    <source>
        <dbReference type="ARBA" id="ARBA00004600"/>
    </source>
</evidence>
<evidence type="ECO:0000256" key="2">
    <source>
        <dbReference type="ARBA" id="ARBA00004555"/>
    </source>
</evidence>
<dbReference type="InterPro" id="IPR011417">
    <property type="entry name" value="ANTH_dom"/>
</dbReference>
<dbReference type="GO" id="GO:0072583">
    <property type="term" value="P:clathrin-dependent endocytosis"/>
    <property type="evidence" value="ECO:0007669"/>
    <property type="project" value="InterPro"/>
</dbReference>
<comment type="caution">
    <text evidence="10">The sequence shown here is derived from an EMBL/GenBank/DDBJ whole genome shotgun (WGS) entry which is preliminary data.</text>
</comment>
<dbReference type="GO" id="GO:0005545">
    <property type="term" value="F:1-phosphatidylinositol binding"/>
    <property type="evidence" value="ECO:0007669"/>
    <property type="project" value="InterPro"/>
</dbReference>
<comment type="subcellular location">
    <subcellularLocation>
        <location evidence="1">Cytoplasmic vesicle</location>
        <location evidence="1">Clathrin-coated vesicle</location>
    </subcellularLocation>
    <subcellularLocation>
        <location evidence="2">Golgi apparatus</location>
    </subcellularLocation>
    <subcellularLocation>
        <location evidence="3">Membrane</location>
        <location evidence="3">Clathrin-coated pit</location>
    </subcellularLocation>
</comment>
<dbReference type="InterPro" id="IPR045192">
    <property type="entry name" value="AP180-like"/>
</dbReference>
<proteinExistence type="predicted"/>
<evidence type="ECO:0000259" key="9">
    <source>
        <dbReference type="PROSITE" id="PS50942"/>
    </source>
</evidence>
<protein>
    <recommendedName>
        <fullName evidence="9">ENTH domain-containing protein</fullName>
    </recommendedName>
</protein>
<dbReference type="SUPFAM" id="SSF48464">
    <property type="entry name" value="ENTH/VHS domain"/>
    <property type="match status" value="1"/>
</dbReference>
<dbReference type="InterPro" id="IPR008942">
    <property type="entry name" value="ENTH_VHS"/>
</dbReference>
<organism evidence="10 11">
    <name type="scientific">Rhynchospora tenuis</name>
    <dbReference type="NCBI Taxonomy" id="198213"/>
    <lineage>
        <taxon>Eukaryota</taxon>
        <taxon>Viridiplantae</taxon>
        <taxon>Streptophyta</taxon>
        <taxon>Embryophyta</taxon>
        <taxon>Tracheophyta</taxon>
        <taxon>Spermatophyta</taxon>
        <taxon>Magnoliopsida</taxon>
        <taxon>Liliopsida</taxon>
        <taxon>Poales</taxon>
        <taxon>Cyperaceae</taxon>
        <taxon>Cyperoideae</taxon>
        <taxon>Rhynchosporeae</taxon>
        <taxon>Rhynchospora</taxon>
    </lineage>
</organism>
<dbReference type="GO" id="GO:0032050">
    <property type="term" value="F:clathrin heavy chain binding"/>
    <property type="evidence" value="ECO:0007669"/>
    <property type="project" value="TreeGrafter"/>
</dbReference>
<dbReference type="GO" id="GO:0000149">
    <property type="term" value="F:SNARE binding"/>
    <property type="evidence" value="ECO:0007669"/>
    <property type="project" value="TreeGrafter"/>
</dbReference>
<keyword evidence="6" id="KW-0472">Membrane</keyword>
<dbReference type="Proteomes" id="UP001210211">
    <property type="component" value="Unassembled WGS sequence"/>
</dbReference>
<dbReference type="GO" id="GO:0005546">
    <property type="term" value="F:phosphatidylinositol-4,5-bisphosphate binding"/>
    <property type="evidence" value="ECO:0007669"/>
    <property type="project" value="TreeGrafter"/>
</dbReference>
<evidence type="ECO:0000256" key="7">
    <source>
        <dbReference type="ARBA" id="ARBA00023176"/>
    </source>
</evidence>
<dbReference type="EMBL" id="JAMRDG010000001">
    <property type="protein sequence ID" value="KAJ3705918.1"/>
    <property type="molecule type" value="Genomic_DNA"/>
</dbReference>
<sequence>MIHDWIQSNASLTQLSSLSHHSIPTTFLSTSCFHVLHSSPSLFLYINHPSHYSNIDSNDHTSTSSSMTSPREWWRRAAAAIKDRQSLYLTRLITGSSRFRNPELEAAVIRATSHDDRSVDYKNAARVFAWARTSPSFLLPVMWALARRAARTRSWPVALKALMLVHGILMRSDSEPVNVQVGRLPFDLSEFKDRSSSPAKASVFSAFIRAYFNFLDSRSVFAGLEYDLTDEDQLLDRVQNLQGLLDLLMQIRPYGDGMEVGLVLEAMNCVLIEIFEVYSQICKGIASFLVSVFGSDHHTKMDFYLNELGNLSPEAKRRRGNVGVRVLRKAIEQSEQLSAYFELCRSLGVLNAAELPQVEKIPEEDIHDLEMLLLGEIEEEERREYEDSVEQELEALDVGPETQLIEIPLVQTMDEERSTVMSKEWVIFEEGSLANNFSVEAEKLWPAHPWPSLINPSGGMPFVNNGNELTIHASQQVSL</sequence>
<dbReference type="Gene3D" id="1.20.58.150">
    <property type="entry name" value="ANTH domain"/>
    <property type="match status" value="1"/>
</dbReference>
<dbReference type="GO" id="GO:0006900">
    <property type="term" value="P:vesicle budding from membrane"/>
    <property type="evidence" value="ECO:0007669"/>
    <property type="project" value="TreeGrafter"/>
</dbReference>
<dbReference type="SUPFAM" id="SSF89009">
    <property type="entry name" value="GAT-like domain"/>
    <property type="match status" value="1"/>
</dbReference>
<dbReference type="FunFam" id="1.25.40.90:FF:000027">
    <property type="entry name" value="Putative clathrin assembly protein"/>
    <property type="match status" value="1"/>
</dbReference>
<feature type="domain" description="ENTH" evidence="9">
    <location>
        <begin position="96"/>
        <end position="229"/>
    </location>
</feature>
<dbReference type="PANTHER" id="PTHR22951:SF19">
    <property type="entry name" value="OS08G0467300 PROTEIN"/>
    <property type="match status" value="1"/>
</dbReference>
<dbReference type="SMART" id="SM00273">
    <property type="entry name" value="ENTH"/>
    <property type="match status" value="1"/>
</dbReference>
<dbReference type="Pfam" id="PF07651">
    <property type="entry name" value="ANTH"/>
    <property type="match status" value="3"/>
</dbReference>
<dbReference type="PROSITE" id="PS50942">
    <property type="entry name" value="ENTH"/>
    <property type="match status" value="1"/>
</dbReference>
<evidence type="ECO:0000256" key="5">
    <source>
        <dbReference type="ARBA" id="ARBA00023034"/>
    </source>
</evidence>
<name>A0AAD5ZXQ9_9POAL</name>
<dbReference type="GO" id="GO:0048268">
    <property type="term" value="P:clathrin coat assembly"/>
    <property type="evidence" value="ECO:0007669"/>
    <property type="project" value="InterPro"/>
</dbReference>
<evidence type="ECO:0000256" key="1">
    <source>
        <dbReference type="ARBA" id="ARBA00004132"/>
    </source>
</evidence>
<accession>A0AAD5ZXQ9</accession>
<evidence type="ECO:0000256" key="8">
    <source>
        <dbReference type="ARBA" id="ARBA00023329"/>
    </source>
</evidence>
<gene>
    <name evidence="10" type="ORF">LUZ61_009623</name>
</gene>
<keyword evidence="7" id="KW-0168">Coated pit</keyword>
<dbReference type="InterPro" id="IPR013809">
    <property type="entry name" value="ENTH"/>
</dbReference>
<dbReference type="CDD" id="cd16987">
    <property type="entry name" value="ANTH_N_AP180_plant"/>
    <property type="match status" value="1"/>
</dbReference>
<dbReference type="InterPro" id="IPR048050">
    <property type="entry name" value="ANTH_N_plant"/>
</dbReference>
<evidence type="ECO:0000256" key="4">
    <source>
        <dbReference type="ARBA" id="ARBA00022583"/>
    </source>
</evidence>
<dbReference type="GO" id="GO:0005905">
    <property type="term" value="C:clathrin-coated pit"/>
    <property type="evidence" value="ECO:0007669"/>
    <property type="project" value="UniProtKB-SubCell"/>
</dbReference>
<keyword evidence="5" id="KW-0333">Golgi apparatus</keyword>
<dbReference type="Gene3D" id="1.25.40.90">
    <property type="match status" value="1"/>
</dbReference>
<dbReference type="PANTHER" id="PTHR22951">
    <property type="entry name" value="CLATHRIN ASSEMBLY PROTEIN"/>
    <property type="match status" value="1"/>
</dbReference>
<reference evidence="10 11" key="1">
    <citation type="journal article" date="2022" name="Cell">
        <title>Repeat-based holocentromeres influence genome architecture and karyotype evolution.</title>
        <authorList>
            <person name="Hofstatter P.G."/>
            <person name="Thangavel G."/>
            <person name="Lux T."/>
            <person name="Neumann P."/>
            <person name="Vondrak T."/>
            <person name="Novak P."/>
            <person name="Zhang M."/>
            <person name="Costa L."/>
            <person name="Castellani M."/>
            <person name="Scott A."/>
            <person name="Toegelov H."/>
            <person name="Fuchs J."/>
            <person name="Mata-Sucre Y."/>
            <person name="Dias Y."/>
            <person name="Vanzela A.L.L."/>
            <person name="Huettel B."/>
            <person name="Almeida C.C.S."/>
            <person name="Simkova H."/>
            <person name="Souza G."/>
            <person name="Pedrosa-Harand A."/>
            <person name="Macas J."/>
            <person name="Mayer K.F.X."/>
            <person name="Houben A."/>
            <person name="Marques A."/>
        </authorList>
    </citation>
    <scope>NUCLEOTIDE SEQUENCE [LARGE SCALE GENOMIC DNA]</scope>
    <source>
        <strain evidence="10">RhyTen1mFocal</strain>
    </source>
</reference>
<dbReference type="InterPro" id="IPR014712">
    <property type="entry name" value="ANTH_dom_sf"/>
</dbReference>
<keyword evidence="11" id="KW-1185">Reference proteome</keyword>
<dbReference type="AlphaFoldDB" id="A0AAD5ZXQ9"/>